<dbReference type="InterPro" id="IPR029062">
    <property type="entry name" value="Class_I_gatase-like"/>
</dbReference>
<dbReference type="EMBL" id="DYZA01000166">
    <property type="protein sequence ID" value="HJD97607.1"/>
    <property type="molecule type" value="Genomic_DNA"/>
</dbReference>
<dbReference type="InterPro" id="IPR019197">
    <property type="entry name" value="Biotin-prot_ligase_N"/>
</dbReference>
<dbReference type="SUPFAM" id="SSF52317">
    <property type="entry name" value="Class I glutamine amidotransferase-like"/>
    <property type="match status" value="1"/>
</dbReference>
<reference evidence="2" key="2">
    <citation type="submission" date="2021-09" db="EMBL/GenBank/DDBJ databases">
        <authorList>
            <person name="Gilroy R."/>
        </authorList>
    </citation>
    <scope>NUCLEOTIDE SEQUENCE</scope>
    <source>
        <strain evidence="2">ChiGjej2B2-19336</strain>
    </source>
</reference>
<evidence type="ECO:0000313" key="2">
    <source>
        <dbReference type="EMBL" id="HJD97607.1"/>
    </source>
</evidence>
<feature type="domain" description="Biotin-protein ligase N-terminal" evidence="1">
    <location>
        <begin position="43"/>
        <end position="84"/>
    </location>
</feature>
<dbReference type="Proteomes" id="UP000698963">
    <property type="component" value="Unassembled WGS sequence"/>
</dbReference>
<evidence type="ECO:0000313" key="3">
    <source>
        <dbReference type="Proteomes" id="UP000698963"/>
    </source>
</evidence>
<gene>
    <name evidence="2" type="ORF">K8W16_08185</name>
</gene>
<reference evidence="2" key="1">
    <citation type="journal article" date="2021" name="PeerJ">
        <title>Extensive microbial diversity within the chicken gut microbiome revealed by metagenomics and culture.</title>
        <authorList>
            <person name="Gilroy R."/>
            <person name="Ravi A."/>
            <person name="Getino M."/>
            <person name="Pursley I."/>
            <person name="Horton D.L."/>
            <person name="Alikhan N.F."/>
            <person name="Baker D."/>
            <person name="Gharbi K."/>
            <person name="Hall N."/>
            <person name="Watson M."/>
            <person name="Adriaenssens E.M."/>
            <person name="Foster-Nyarko E."/>
            <person name="Jarju S."/>
            <person name="Secka A."/>
            <person name="Antonio M."/>
            <person name="Oren A."/>
            <person name="Chaudhuri R.R."/>
            <person name="La Ragione R."/>
            <person name="Hildebrand F."/>
            <person name="Pallen M.J."/>
        </authorList>
    </citation>
    <scope>NUCLEOTIDE SEQUENCE</scope>
    <source>
        <strain evidence="2">ChiGjej2B2-19336</strain>
    </source>
</reference>
<dbReference type="Pfam" id="PF09825">
    <property type="entry name" value="BPL_N"/>
    <property type="match status" value="1"/>
</dbReference>
<accession>A0A921DT20</accession>
<comment type="caution">
    <text evidence="2">The sequence shown here is derived from an EMBL/GenBank/DDBJ whole genome shotgun (WGS) entry which is preliminary data.</text>
</comment>
<evidence type="ECO:0000259" key="1">
    <source>
        <dbReference type="Pfam" id="PF09825"/>
    </source>
</evidence>
<proteinExistence type="predicted"/>
<sequence>MIAILWDASHIWGYLLLHAVRSTGIPFRVLKGLDIAQSGLSGKMLMVPGGSARRKAEALGTAGMEEVRRFVHGGGRYIGFCGGAGLALSENLGLCPWKRDGMTDRLQHLVSGHFSCSLTSESALVPPGLSGKTALLPVWWPGRFNEPEKNEGVDVLARYRAPGPDLYVADLPYASMPADILAEWNAMYGVTLRPSLLDGRPCAVAGTFGRGSWLLSYSHLETPADFPGSEHAGTWLLHVLRSWCEPSLSMKALPPLDFDALPVLWEDAALLSARDALATLIRLAKELGLLFPRNRWLLGWRSGVPGAQFNSLNAALSTALSLTPDARRLRLWNERRSDFEQAFSLFAQGARSWLLARRLADTLADSAPGMLPRELLVDQRRALFGSPMFGGGLSEQILDMLENLV</sequence>
<dbReference type="RefSeq" id="WP_304122656.1">
    <property type="nucleotide sequence ID" value="NZ_DYZA01000166.1"/>
</dbReference>
<dbReference type="AlphaFoldDB" id="A0A921DT20"/>
<name>A0A921DT20_9BACT</name>
<protein>
    <submittedName>
        <fullName evidence="2">BPL-N domain-containing protein</fullName>
    </submittedName>
</protein>
<organism evidence="2 3">
    <name type="scientific">Mailhella massiliensis</name>
    <dbReference type="NCBI Taxonomy" id="1903261"/>
    <lineage>
        <taxon>Bacteria</taxon>
        <taxon>Pseudomonadati</taxon>
        <taxon>Thermodesulfobacteriota</taxon>
        <taxon>Desulfovibrionia</taxon>
        <taxon>Desulfovibrionales</taxon>
        <taxon>Desulfovibrionaceae</taxon>
        <taxon>Mailhella</taxon>
    </lineage>
</organism>